<dbReference type="GO" id="GO:0030832">
    <property type="term" value="P:regulation of actin filament length"/>
    <property type="evidence" value="ECO:0007669"/>
    <property type="project" value="TreeGrafter"/>
</dbReference>
<evidence type="ECO:0000256" key="11">
    <source>
        <dbReference type="PROSITE-ProRule" id="PRU00782"/>
    </source>
</evidence>
<evidence type="ECO:0000256" key="7">
    <source>
        <dbReference type="ARBA" id="ARBA00023123"/>
    </source>
</evidence>
<feature type="non-terminal residue" evidence="13">
    <location>
        <position position="1"/>
    </location>
</feature>
<dbReference type="InterPro" id="IPR036961">
    <property type="entry name" value="Kinesin_motor_dom_sf"/>
</dbReference>
<dbReference type="InterPro" id="IPR001609">
    <property type="entry name" value="Myosin_head_motor_dom-like"/>
</dbReference>
<dbReference type="AlphaFoldDB" id="A0A7L2G4X4"/>
<dbReference type="GO" id="GO:0042995">
    <property type="term" value="C:cell projection"/>
    <property type="evidence" value="ECO:0007669"/>
    <property type="project" value="UniProtKB-SubCell"/>
</dbReference>
<dbReference type="PROSITE" id="PS51456">
    <property type="entry name" value="MYOSIN_MOTOR"/>
    <property type="match status" value="1"/>
</dbReference>
<dbReference type="GO" id="GO:0003779">
    <property type="term" value="F:actin binding"/>
    <property type="evidence" value="ECO:0007669"/>
    <property type="project" value="UniProtKB-KW"/>
</dbReference>
<keyword evidence="11" id="KW-0009">Actin-binding</keyword>
<dbReference type="GO" id="GO:0005524">
    <property type="term" value="F:ATP binding"/>
    <property type="evidence" value="ECO:0007669"/>
    <property type="project" value="UniProtKB-KW"/>
</dbReference>
<sequence>RLWSGVAGDLAALAELDEAVLLSGLREQFLWQQVYVSAMEPGAEAGSGGRCSADGLSSCRQTDVGDILIAMSPFQPLPLYRREVSKRYRCHEMGTLPPRIFAVADWAYHAMLGCWGGRPQSQCIVI</sequence>
<evidence type="ECO:0000256" key="10">
    <source>
        <dbReference type="ARBA" id="ARBA00023273"/>
    </source>
</evidence>
<organism evidence="13 14">
    <name type="scientific">Nyctibius grandis</name>
    <name type="common">Great potoo</name>
    <dbReference type="NCBI Taxonomy" id="48427"/>
    <lineage>
        <taxon>Eukaryota</taxon>
        <taxon>Metazoa</taxon>
        <taxon>Chordata</taxon>
        <taxon>Craniata</taxon>
        <taxon>Vertebrata</taxon>
        <taxon>Euteleostomi</taxon>
        <taxon>Archelosauria</taxon>
        <taxon>Archosauria</taxon>
        <taxon>Dinosauria</taxon>
        <taxon>Saurischia</taxon>
        <taxon>Theropoda</taxon>
        <taxon>Coelurosauria</taxon>
        <taxon>Aves</taxon>
        <taxon>Neognathae</taxon>
        <taxon>Neoaves</taxon>
        <taxon>Strisores</taxon>
        <taxon>Caprimulgiformes</taxon>
        <taxon>Nyctibiidae</taxon>
        <taxon>Nyctibius</taxon>
    </lineage>
</organism>
<evidence type="ECO:0000256" key="1">
    <source>
        <dbReference type="ARBA" id="ARBA00004245"/>
    </source>
</evidence>
<feature type="domain" description="Myosin motor" evidence="12">
    <location>
        <begin position="62"/>
        <end position="126"/>
    </location>
</feature>
<dbReference type="PANTHER" id="PTHR46256:SF5">
    <property type="entry name" value="MYOSIN-IIIB-LIKE"/>
    <property type="match status" value="1"/>
</dbReference>
<evidence type="ECO:0000256" key="9">
    <source>
        <dbReference type="ARBA" id="ARBA00023212"/>
    </source>
</evidence>
<name>A0A7L2G4X4_NYCGR</name>
<dbReference type="InterPro" id="IPR052409">
    <property type="entry name" value="Myosin-III_kinase_activity"/>
</dbReference>
<dbReference type="OrthoDB" id="6108017at2759"/>
<dbReference type="PANTHER" id="PTHR46256">
    <property type="entry name" value="AGAP011099-PA"/>
    <property type="match status" value="1"/>
</dbReference>
<dbReference type="Pfam" id="PF00063">
    <property type="entry name" value="Myosin_head"/>
    <property type="match status" value="1"/>
</dbReference>
<reference evidence="13 14" key="1">
    <citation type="submission" date="2019-09" db="EMBL/GenBank/DDBJ databases">
        <title>Bird 10,000 Genomes (B10K) Project - Family phase.</title>
        <authorList>
            <person name="Zhang G."/>
        </authorList>
    </citation>
    <scope>NUCLEOTIDE SEQUENCE [LARGE SCALE GENOMIC DNA]</scope>
    <source>
        <strain evidence="13">B10K-DU-001-56</strain>
        <tissue evidence="13">Muscle</tissue>
    </source>
</reference>
<keyword evidence="6" id="KW-0067">ATP-binding</keyword>
<keyword evidence="8" id="KW-0505">Motor protein</keyword>
<evidence type="ECO:0000313" key="14">
    <source>
        <dbReference type="Proteomes" id="UP000567826"/>
    </source>
</evidence>
<evidence type="ECO:0000259" key="12">
    <source>
        <dbReference type="PROSITE" id="PS51456"/>
    </source>
</evidence>
<feature type="non-terminal residue" evidence="13">
    <location>
        <position position="126"/>
    </location>
</feature>
<evidence type="ECO:0000256" key="8">
    <source>
        <dbReference type="ARBA" id="ARBA00023175"/>
    </source>
</evidence>
<dbReference type="EMBL" id="VWYG01005336">
    <property type="protein sequence ID" value="NXQ81459.1"/>
    <property type="molecule type" value="Genomic_DNA"/>
</dbReference>
<keyword evidence="9" id="KW-0206">Cytoskeleton</keyword>
<keyword evidence="10" id="KW-0966">Cell projection</keyword>
<keyword evidence="5" id="KW-0547">Nucleotide-binding</keyword>
<accession>A0A7L2G4X4</accession>
<dbReference type="GO" id="GO:0000146">
    <property type="term" value="F:microfilament motor activity"/>
    <property type="evidence" value="ECO:0007669"/>
    <property type="project" value="TreeGrafter"/>
</dbReference>
<comment type="subcellular location">
    <subcellularLocation>
        <location evidence="2">Cell projection</location>
    </subcellularLocation>
    <subcellularLocation>
        <location evidence="1">Cytoplasm</location>
        <location evidence="1">Cytoskeleton</location>
    </subcellularLocation>
</comment>
<dbReference type="GO" id="GO:0016459">
    <property type="term" value="C:myosin complex"/>
    <property type="evidence" value="ECO:0007669"/>
    <property type="project" value="UniProtKB-KW"/>
</dbReference>
<comment type="caution">
    <text evidence="11">Lacks conserved residue(s) required for the propagation of feature annotation.</text>
</comment>
<keyword evidence="14" id="KW-1185">Reference proteome</keyword>
<dbReference type="InterPro" id="IPR027417">
    <property type="entry name" value="P-loop_NTPase"/>
</dbReference>
<dbReference type="Gene3D" id="3.40.850.10">
    <property type="entry name" value="Kinesin motor domain"/>
    <property type="match status" value="1"/>
</dbReference>
<keyword evidence="4" id="KW-0677">Repeat</keyword>
<evidence type="ECO:0000256" key="3">
    <source>
        <dbReference type="ARBA" id="ARBA00022490"/>
    </source>
</evidence>
<proteinExistence type="inferred from homology"/>
<comment type="caution">
    <text evidence="13">The sequence shown here is derived from an EMBL/GenBank/DDBJ whole genome shotgun (WGS) entry which is preliminary data.</text>
</comment>
<gene>
    <name evidence="13" type="primary">Myo9a_0</name>
    <name evidence="13" type="ORF">NYCGRA_R15390</name>
</gene>
<evidence type="ECO:0000256" key="6">
    <source>
        <dbReference type="ARBA" id="ARBA00022840"/>
    </source>
</evidence>
<dbReference type="GO" id="GO:0004674">
    <property type="term" value="F:protein serine/threonine kinase activity"/>
    <property type="evidence" value="ECO:0007669"/>
    <property type="project" value="TreeGrafter"/>
</dbReference>
<evidence type="ECO:0000313" key="13">
    <source>
        <dbReference type="EMBL" id="NXQ81459.1"/>
    </source>
</evidence>
<evidence type="ECO:0000256" key="4">
    <source>
        <dbReference type="ARBA" id="ARBA00022737"/>
    </source>
</evidence>
<dbReference type="SUPFAM" id="SSF52540">
    <property type="entry name" value="P-loop containing nucleoside triphosphate hydrolases"/>
    <property type="match status" value="1"/>
</dbReference>
<keyword evidence="3" id="KW-0963">Cytoplasm</keyword>
<comment type="similarity">
    <text evidence="11">Belongs to the TRAFAC class myosin-kinesin ATPase superfamily. Myosin family.</text>
</comment>
<keyword evidence="7 11" id="KW-0518">Myosin</keyword>
<protein>
    <submittedName>
        <fullName evidence="13">MYO9A protein</fullName>
    </submittedName>
</protein>
<evidence type="ECO:0000256" key="2">
    <source>
        <dbReference type="ARBA" id="ARBA00004316"/>
    </source>
</evidence>
<dbReference type="Proteomes" id="UP000567826">
    <property type="component" value="Unassembled WGS sequence"/>
</dbReference>
<evidence type="ECO:0000256" key="5">
    <source>
        <dbReference type="ARBA" id="ARBA00022741"/>
    </source>
</evidence>